<dbReference type="AlphaFoldDB" id="A0A1Y2L076"/>
<name>A0A1Y2L076_9PROT</name>
<dbReference type="SUPFAM" id="SSF56281">
    <property type="entry name" value="Metallo-hydrolase/oxidoreductase"/>
    <property type="match status" value="1"/>
</dbReference>
<dbReference type="EMBL" id="JFKA01000004">
    <property type="protein sequence ID" value="OSQ38516.1"/>
    <property type="molecule type" value="Genomic_DNA"/>
</dbReference>
<evidence type="ECO:0000256" key="6">
    <source>
        <dbReference type="ARBA" id="ARBA00022833"/>
    </source>
</evidence>
<comment type="function">
    <text evidence="7">Thiolesterase that catalyzes the hydrolysis of S-D-lactoyl-glutathione to form glutathione and D-lactic acid.</text>
</comment>
<dbReference type="InterPro" id="IPR035680">
    <property type="entry name" value="Clx_II_MBL"/>
</dbReference>
<dbReference type="PANTHER" id="PTHR43705:SF1">
    <property type="entry name" value="HYDROXYACYLGLUTATHIONE HYDROLASE GLOB"/>
    <property type="match status" value="1"/>
</dbReference>
<dbReference type="InterPro" id="IPR017782">
    <property type="entry name" value="Hydroxyacylglutathione_Hdrlase"/>
</dbReference>
<keyword evidence="6 7" id="KW-0862">Zinc</keyword>
<dbReference type="Pfam" id="PF16123">
    <property type="entry name" value="HAGH_C"/>
    <property type="match status" value="1"/>
</dbReference>
<dbReference type="InterPro" id="IPR032282">
    <property type="entry name" value="HAGH_C"/>
</dbReference>
<gene>
    <name evidence="7" type="primary">gloB</name>
    <name evidence="9" type="ORF">TMES_12025</name>
</gene>
<comment type="subunit">
    <text evidence="7">Monomer.</text>
</comment>
<dbReference type="InterPro" id="IPR036866">
    <property type="entry name" value="RibonucZ/Hydroxyglut_hydro"/>
</dbReference>
<keyword evidence="5 7" id="KW-0378">Hydrolase</keyword>
<feature type="binding site" evidence="7">
    <location>
        <position position="57"/>
    </location>
    <ligand>
        <name>Zn(2+)</name>
        <dbReference type="ChEBI" id="CHEBI:29105"/>
        <label>1</label>
    </ligand>
</feature>
<feature type="domain" description="Metallo-beta-lactamase" evidence="8">
    <location>
        <begin position="14"/>
        <end position="172"/>
    </location>
</feature>
<dbReference type="PANTHER" id="PTHR43705">
    <property type="entry name" value="HYDROXYACYLGLUTATHIONE HYDROLASE"/>
    <property type="match status" value="1"/>
</dbReference>
<feature type="binding site" evidence="7">
    <location>
        <position position="115"/>
    </location>
    <ligand>
        <name>Zn(2+)</name>
        <dbReference type="ChEBI" id="CHEBI:29105"/>
        <label>1</label>
    </ligand>
</feature>
<dbReference type="CDD" id="cd07723">
    <property type="entry name" value="hydroxyacylglutathione_hydrolase_MBL-fold"/>
    <property type="match status" value="1"/>
</dbReference>
<comment type="pathway">
    <text evidence="2 7">Secondary metabolite metabolism; methylglyoxal degradation; (R)-lactate from methylglyoxal: step 2/2.</text>
</comment>
<comment type="caution">
    <text evidence="9">The sequence shown here is derived from an EMBL/GenBank/DDBJ whole genome shotgun (WGS) entry which is preliminary data.</text>
</comment>
<keyword evidence="10" id="KW-1185">Reference proteome</keyword>
<dbReference type="GO" id="GO:0019243">
    <property type="term" value="P:methylglyoxal catabolic process to D-lactate via S-lactoyl-glutathione"/>
    <property type="evidence" value="ECO:0007669"/>
    <property type="project" value="UniProtKB-UniRule"/>
</dbReference>
<accession>A0A1Y2L076</accession>
<organism evidence="9 10">
    <name type="scientific">Thalassospira mesophila</name>
    <dbReference type="NCBI Taxonomy" id="1293891"/>
    <lineage>
        <taxon>Bacteria</taxon>
        <taxon>Pseudomonadati</taxon>
        <taxon>Pseudomonadota</taxon>
        <taxon>Alphaproteobacteria</taxon>
        <taxon>Rhodospirillales</taxon>
        <taxon>Thalassospiraceae</taxon>
        <taxon>Thalassospira</taxon>
    </lineage>
</organism>
<dbReference type="Gene3D" id="3.60.15.10">
    <property type="entry name" value="Ribonuclease Z/Hydroxyacylglutathione hydrolase-like"/>
    <property type="match status" value="1"/>
</dbReference>
<feature type="binding site" evidence="7">
    <location>
        <position position="62"/>
    </location>
    <ligand>
        <name>Zn(2+)</name>
        <dbReference type="ChEBI" id="CHEBI:29105"/>
        <label>2</label>
    </ligand>
</feature>
<proteinExistence type="inferred from homology"/>
<feature type="binding site" evidence="7">
    <location>
        <position position="172"/>
    </location>
    <ligand>
        <name>Zn(2+)</name>
        <dbReference type="ChEBI" id="CHEBI:29105"/>
        <label>2</label>
    </ligand>
</feature>
<dbReference type="GO" id="GO:0004416">
    <property type="term" value="F:hydroxyacylglutathione hydrolase activity"/>
    <property type="evidence" value="ECO:0007669"/>
    <property type="project" value="UniProtKB-UniRule"/>
</dbReference>
<dbReference type="InterPro" id="IPR050110">
    <property type="entry name" value="Glyoxalase_II_hydrolase"/>
</dbReference>
<protein>
    <recommendedName>
        <fullName evidence="7">Hydroxyacylglutathione hydrolase</fullName>
        <ecNumber evidence="7">3.1.2.6</ecNumber>
    </recommendedName>
    <alternativeName>
        <fullName evidence="7">Glyoxalase II</fullName>
        <shortName evidence="7">Glx II</shortName>
    </alternativeName>
</protein>
<dbReference type="RefSeq" id="WP_085582775.1">
    <property type="nucleotide sequence ID" value="NZ_JFKA01000004.1"/>
</dbReference>
<keyword evidence="4 7" id="KW-0479">Metal-binding</keyword>
<evidence type="ECO:0000313" key="10">
    <source>
        <dbReference type="Proteomes" id="UP000193391"/>
    </source>
</evidence>
<evidence type="ECO:0000256" key="3">
    <source>
        <dbReference type="ARBA" id="ARBA00006759"/>
    </source>
</evidence>
<sequence>MSAGDIILIPNRSDNYIYLLRCAKSGVTAVIDPGDAAPVIDELEKRGWQLDIILNTHHHNDHVGGNAELKEKYGAKIIGPTAEADKIGGLDVTVAEGDTVKVGELEASIYDVPGHTAGHIAFYFPAVSALFSGDSLFALGCGRLFEGTAEQMWHSLIKFRTLPVETRLYCGHEYTLNNARFALTIEPENTALQARVSAIETLRKANRPTIPSTIGEEIDTNPFLRADVPLVGKAMGMSGATAEIVFTEIRHRKDNF</sequence>
<feature type="binding site" evidence="7">
    <location>
        <position position="61"/>
    </location>
    <ligand>
        <name>Zn(2+)</name>
        <dbReference type="ChEBI" id="CHEBI:29105"/>
        <label>2</label>
    </ligand>
</feature>
<dbReference type="PIRSF" id="PIRSF005457">
    <property type="entry name" value="Glx"/>
    <property type="match status" value="1"/>
</dbReference>
<dbReference type="InterPro" id="IPR001279">
    <property type="entry name" value="Metallo-B-lactamas"/>
</dbReference>
<evidence type="ECO:0000256" key="1">
    <source>
        <dbReference type="ARBA" id="ARBA00001623"/>
    </source>
</evidence>
<comment type="cofactor">
    <cofactor evidence="7">
        <name>Zn(2+)</name>
        <dbReference type="ChEBI" id="CHEBI:29105"/>
    </cofactor>
    <text evidence="7">Binds 2 Zn(2+) ions per subunit.</text>
</comment>
<dbReference type="STRING" id="1293891.TMES_12025"/>
<dbReference type="Pfam" id="PF00753">
    <property type="entry name" value="Lactamase_B"/>
    <property type="match status" value="1"/>
</dbReference>
<dbReference type="UniPathway" id="UPA00619">
    <property type="reaction ID" value="UER00676"/>
</dbReference>
<feature type="binding site" evidence="7">
    <location>
        <position position="59"/>
    </location>
    <ligand>
        <name>Zn(2+)</name>
        <dbReference type="ChEBI" id="CHEBI:29105"/>
        <label>1</label>
    </ligand>
</feature>
<dbReference type="EC" id="3.1.2.6" evidence="7"/>
<dbReference type="SMART" id="SM00849">
    <property type="entry name" value="Lactamase_B"/>
    <property type="match status" value="1"/>
</dbReference>
<evidence type="ECO:0000256" key="4">
    <source>
        <dbReference type="ARBA" id="ARBA00022723"/>
    </source>
</evidence>
<evidence type="ECO:0000256" key="2">
    <source>
        <dbReference type="ARBA" id="ARBA00004963"/>
    </source>
</evidence>
<feature type="binding site" evidence="7">
    <location>
        <position position="134"/>
    </location>
    <ligand>
        <name>Zn(2+)</name>
        <dbReference type="ChEBI" id="CHEBI:29105"/>
        <label>1</label>
    </ligand>
</feature>
<dbReference type="GO" id="GO:0046872">
    <property type="term" value="F:metal ion binding"/>
    <property type="evidence" value="ECO:0007669"/>
    <property type="project" value="UniProtKB-KW"/>
</dbReference>
<reference evidence="9 10" key="1">
    <citation type="submission" date="2014-03" db="EMBL/GenBank/DDBJ databases">
        <title>The draft genome sequence of Thalassospira mesophila JCM 18969.</title>
        <authorList>
            <person name="Lai Q."/>
            <person name="Shao Z."/>
        </authorList>
    </citation>
    <scope>NUCLEOTIDE SEQUENCE [LARGE SCALE GENOMIC DNA]</scope>
    <source>
        <strain evidence="9 10">JCM 18969</strain>
    </source>
</reference>
<evidence type="ECO:0000313" key="9">
    <source>
        <dbReference type="EMBL" id="OSQ38516.1"/>
    </source>
</evidence>
<comment type="similarity">
    <text evidence="3 7">Belongs to the metallo-beta-lactamase superfamily. Glyoxalase II family.</text>
</comment>
<evidence type="ECO:0000256" key="7">
    <source>
        <dbReference type="HAMAP-Rule" id="MF_01374"/>
    </source>
</evidence>
<dbReference type="OrthoDB" id="9802248at2"/>
<feature type="binding site" evidence="7">
    <location>
        <position position="134"/>
    </location>
    <ligand>
        <name>Zn(2+)</name>
        <dbReference type="ChEBI" id="CHEBI:29105"/>
        <label>2</label>
    </ligand>
</feature>
<dbReference type="NCBIfam" id="TIGR03413">
    <property type="entry name" value="GSH_gloB"/>
    <property type="match status" value="1"/>
</dbReference>
<comment type="catalytic activity">
    <reaction evidence="1 7">
        <text>an S-(2-hydroxyacyl)glutathione + H2O = a 2-hydroxy carboxylate + glutathione + H(+)</text>
        <dbReference type="Rhea" id="RHEA:21864"/>
        <dbReference type="ChEBI" id="CHEBI:15377"/>
        <dbReference type="ChEBI" id="CHEBI:15378"/>
        <dbReference type="ChEBI" id="CHEBI:57925"/>
        <dbReference type="ChEBI" id="CHEBI:58896"/>
        <dbReference type="ChEBI" id="CHEBI:71261"/>
        <dbReference type="EC" id="3.1.2.6"/>
    </reaction>
</comment>
<evidence type="ECO:0000256" key="5">
    <source>
        <dbReference type="ARBA" id="ARBA00022801"/>
    </source>
</evidence>
<dbReference type="HAMAP" id="MF_01374">
    <property type="entry name" value="Glyoxalase_2"/>
    <property type="match status" value="1"/>
</dbReference>
<dbReference type="Proteomes" id="UP000193391">
    <property type="component" value="Unassembled WGS sequence"/>
</dbReference>
<evidence type="ECO:0000259" key="8">
    <source>
        <dbReference type="SMART" id="SM00849"/>
    </source>
</evidence>